<dbReference type="EMBL" id="RBZP01000005">
    <property type="protein sequence ID" value="RKQ33880.1"/>
    <property type="molecule type" value="Genomic_DNA"/>
</dbReference>
<dbReference type="SUPFAM" id="SSF56281">
    <property type="entry name" value="Metallo-hydrolase/oxidoreductase"/>
    <property type="match status" value="1"/>
</dbReference>
<protein>
    <submittedName>
        <fullName evidence="2">MBL fold metallo-hydrolase</fullName>
    </submittedName>
</protein>
<evidence type="ECO:0000313" key="2">
    <source>
        <dbReference type="EMBL" id="RKQ33880.1"/>
    </source>
</evidence>
<comment type="caution">
    <text evidence="2">The sequence shown here is derived from an EMBL/GenBank/DDBJ whole genome shotgun (WGS) entry which is preliminary data.</text>
</comment>
<dbReference type="OrthoDB" id="9761531at2"/>
<dbReference type="PANTHER" id="PTHR23131">
    <property type="entry name" value="ENDORIBONUCLEASE LACTB2"/>
    <property type="match status" value="1"/>
</dbReference>
<dbReference type="RefSeq" id="WP_121203995.1">
    <property type="nucleotide sequence ID" value="NZ_RBZP01000005.1"/>
</dbReference>
<dbReference type="InterPro" id="IPR050662">
    <property type="entry name" value="Sec-metab_biosynth-thioest"/>
</dbReference>
<proteinExistence type="predicted"/>
<feature type="domain" description="Metallo-beta-lactamase" evidence="1">
    <location>
        <begin position="22"/>
        <end position="222"/>
    </location>
</feature>
<dbReference type="InterPro" id="IPR036866">
    <property type="entry name" value="RibonucZ/Hydroxyglut_hydro"/>
</dbReference>
<dbReference type="Pfam" id="PF00753">
    <property type="entry name" value="Lactamase_B"/>
    <property type="match status" value="1"/>
</dbReference>
<keyword evidence="2" id="KW-0378">Hydrolase</keyword>
<organism evidence="2 3">
    <name type="scientific">Oceanobacillus halophilus</name>
    <dbReference type="NCBI Taxonomy" id="930130"/>
    <lineage>
        <taxon>Bacteria</taxon>
        <taxon>Bacillati</taxon>
        <taxon>Bacillota</taxon>
        <taxon>Bacilli</taxon>
        <taxon>Bacillales</taxon>
        <taxon>Bacillaceae</taxon>
        <taxon>Oceanobacillus</taxon>
    </lineage>
</organism>
<gene>
    <name evidence="2" type="ORF">D8M06_08615</name>
</gene>
<dbReference type="AlphaFoldDB" id="A0A495A488"/>
<name>A0A495A488_9BACI</name>
<reference evidence="2 3" key="1">
    <citation type="journal article" date="2016" name="Int. J. Syst. Evol. Microbiol.">
        <title>Oceanobacillus halophilus sp. nov., a novel moderately halophilic bacterium from a hypersaline lake.</title>
        <authorList>
            <person name="Amoozegar M.A."/>
            <person name="Bagheri M."/>
            <person name="Makhdoumi A."/>
            <person name="Nikou M.M."/>
            <person name="Fazeli S.A.S."/>
            <person name="Schumann P."/>
            <person name="Sproer C."/>
            <person name="Sanchez-Porro C."/>
            <person name="Ventosa A."/>
        </authorList>
    </citation>
    <scope>NUCLEOTIDE SEQUENCE [LARGE SCALE GENOMIC DNA]</scope>
    <source>
        <strain evidence="2 3">DSM 23996</strain>
    </source>
</reference>
<dbReference type="GO" id="GO:0016787">
    <property type="term" value="F:hydrolase activity"/>
    <property type="evidence" value="ECO:0007669"/>
    <property type="project" value="UniProtKB-KW"/>
</dbReference>
<evidence type="ECO:0000313" key="3">
    <source>
        <dbReference type="Proteomes" id="UP000269301"/>
    </source>
</evidence>
<sequence length="308" mass="35578">MLSKITDNIYKLVVKFPQGMGDVNSYLIKGENGYTVIDTGTNHQNAIDIWQRVIDSGIMVEKVVLTHTHEDHIGLARWFKETIGVPIIVSKFGLSEMEKRRNMPLKQFNQLITKYDGPALPKNYKDDTSIYEFMPDELFDSQQDILIGEDIYQTIWTPGHAYDQYCFYNKKKNIMIVGDHILKDFSPVIGLWNGEETNPLKEYFDSLEKIKQYKPSIALPGHGESIVDLQTRVEEIQERHQFRLEQVIGAIKQEYKTASQISHEIYNTLNVIINLSAFMATVTRLIYLESLGKIERKVVNGKHMFRAI</sequence>
<dbReference type="PANTHER" id="PTHR23131:SF4">
    <property type="entry name" value="METALLO-BETA-LACTAMASE SUPERFAMILY POTEIN"/>
    <property type="match status" value="1"/>
</dbReference>
<keyword evidence="3" id="KW-1185">Reference proteome</keyword>
<accession>A0A495A488</accession>
<dbReference type="Proteomes" id="UP000269301">
    <property type="component" value="Unassembled WGS sequence"/>
</dbReference>
<dbReference type="Gene3D" id="3.60.15.10">
    <property type="entry name" value="Ribonuclease Z/Hydroxyacylglutathione hydrolase-like"/>
    <property type="match status" value="1"/>
</dbReference>
<dbReference type="SMART" id="SM00849">
    <property type="entry name" value="Lactamase_B"/>
    <property type="match status" value="1"/>
</dbReference>
<dbReference type="InterPro" id="IPR001279">
    <property type="entry name" value="Metallo-B-lactamas"/>
</dbReference>
<evidence type="ECO:0000259" key="1">
    <source>
        <dbReference type="SMART" id="SM00849"/>
    </source>
</evidence>